<evidence type="ECO:0000256" key="8">
    <source>
        <dbReference type="ARBA" id="ARBA00023274"/>
    </source>
</evidence>
<dbReference type="Gene3D" id="2.30.30.100">
    <property type="match status" value="1"/>
</dbReference>
<dbReference type="Gramene" id="TraesCAD_scaffold_073061_01G000400.1">
    <property type="protein sequence ID" value="TraesCAD_scaffold_073061_01G000400.1"/>
    <property type="gene ID" value="TraesCAD_scaffold_073061_01G000400"/>
</dbReference>
<evidence type="ECO:0000259" key="10">
    <source>
        <dbReference type="SMART" id="SM00651"/>
    </source>
</evidence>
<name>A0A3B6PFR1_WHEAT</name>
<dbReference type="PANTHER" id="PTHR11193">
    <property type="entry name" value="SMALL NUCLEAR RIBONUCLEOPROTEIN E"/>
    <property type="match status" value="1"/>
</dbReference>
<dbReference type="InterPro" id="IPR001163">
    <property type="entry name" value="Sm_dom_euk/arc"/>
</dbReference>
<evidence type="ECO:0000256" key="1">
    <source>
        <dbReference type="ARBA" id="ARBA00004123"/>
    </source>
</evidence>
<dbReference type="GO" id="GO:0000387">
    <property type="term" value="P:spliceosomal snRNP assembly"/>
    <property type="evidence" value="ECO:0000318"/>
    <property type="project" value="GO_Central"/>
</dbReference>
<dbReference type="AlphaFoldDB" id="A0A3B6PFR1"/>
<feature type="domain" description="Sm" evidence="10">
    <location>
        <begin position="29"/>
        <end position="94"/>
    </location>
</feature>
<keyword evidence="3" id="KW-0507">mRNA processing</keyword>
<keyword evidence="12" id="KW-1185">Reference proteome</keyword>
<keyword evidence="8" id="KW-0687">Ribonucleoprotein</keyword>
<dbReference type="GO" id="GO:0005682">
    <property type="term" value="C:U5 snRNP"/>
    <property type="evidence" value="ECO:0000318"/>
    <property type="project" value="GO_Central"/>
</dbReference>
<dbReference type="SMR" id="A0A3B6PFR1"/>
<sequence>MLLVPPSMVMNIICTPILIYHELNFRFENFMEMVWEVQVLWSVMTEERRLQARGFDEYMNLVLEDAEEINTKKNTRKSLGRILLKGDNITLMMNTGK</sequence>
<dbReference type="Gramene" id="TraesROB_scaffold_102184_01G000300.1">
    <property type="protein sequence ID" value="TraesROB_scaffold_102184_01G000300.1"/>
    <property type="gene ID" value="TraesROB_scaffold_102184_01G000300"/>
</dbReference>
<dbReference type="Gramene" id="TraesCLE_scaffold_109022_01G000300.1">
    <property type="protein sequence ID" value="TraesCLE_scaffold_109022_01G000300.1"/>
    <property type="gene ID" value="TraesCLE_scaffold_109022_01G000300"/>
</dbReference>
<keyword evidence="4" id="KW-0747">Spliceosome</keyword>
<dbReference type="SMART" id="SM00651">
    <property type="entry name" value="Sm"/>
    <property type="match status" value="1"/>
</dbReference>
<keyword evidence="5" id="KW-0694">RNA-binding</keyword>
<dbReference type="GO" id="GO:0005687">
    <property type="term" value="C:U4 snRNP"/>
    <property type="evidence" value="ECO:0000318"/>
    <property type="project" value="GO_Central"/>
</dbReference>
<dbReference type="EnsemblPlants" id="TraesCS6B02G111500.1">
    <property type="protein sequence ID" value="TraesCS6B02G111500.1"/>
    <property type="gene ID" value="TraesCS6B02G111500"/>
</dbReference>
<reference evidence="11" key="1">
    <citation type="submission" date="2018-08" db="EMBL/GenBank/DDBJ databases">
        <authorList>
            <person name="Rossello M."/>
        </authorList>
    </citation>
    <scope>NUCLEOTIDE SEQUENCE [LARGE SCALE GENOMIC DNA]</scope>
    <source>
        <strain evidence="11">cv. Chinese Spring</strain>
    </source>
</reference>
<keyword evidence="7" id="KW-0539">Nucleus</keyword>
<evidence type="ECO:0000256" key="5">
    <source>
        <dbReference type="ARBA" id="ARBA00022884"/>
    </source>
</evidence>
<proteinExistence type="inferred from homology"/>
<dbReference type="GO" id="GO:0071011">
    <property type="term" value="C:precatalytic spliceosome"/>
    <property type="evidence" value="ECO:0000318"/>
    <property type="project" value="GO_Central"/>
</dbReference>
<dbReference type="Gramene" id="TraesWEE_scaffold_118836_01G000400.1">
    <property type="protein sequence ID" value="TraesWEE_scaffold_118836_01G000400.1"/>
    <property type="gene ID" value="TraesWEE_scaffold_118836_01G000400"/>
</dbReference>
<evidence type="ECO:0000313" key="12">
    <source>
        <dbReference type="Proteomes" id="UP000019116"/>
    </source>
</evidence>
<organism evidence="11">
    <name type="scientific">Triticum aestivum</name>
    <name type="common">Wheat</name>
    <dbReference type="NCBI Taxonomy" id="4565"/>
    <lineage>
        <taxon>Eukaryota</taxon>
        <taxon>Viridiplantae</taxon>
        <taxon>Streptophyta</taxon>
        <taxon>Embryophyta</taxon>
        <taxon>Tracheophyta</taxon>
        <taxon>Spermatophyta</taxon>
        <taxon>Magnoliopsida</taxon>
        <taxon>Liliopsida</taxon>
        <taxon>Poales</taxon>
        <taxon>Poaceae</taxon>
        <taxon>BOP clade</taxon>
        <taxon>Pooideae</taxon>
        <taxon>Triticodae</taxon>
        <taxon>Triticeae</taxon>
        <taxon>Triticinae</taxon>
        <taxon>Triticum</taxon>
    </lineage>
</organism>
<dbReference type="Pfam" id="PF01423">
    <property type="entry name" value="LSM"/>
    <property type="match status" value="1"/>
</dbReference>
<evidence type="ECO:0000256" key="9">
    <source>
        <dbReference type="ARBA" id="ARBA00030143"/>
    </source>
</evidence>
<dbReference type="GO" id="GO:0034715">
    <property type="term" value="C:pICln-Sm protein complex"/>
    <property type="evidence" value="ECO:0000318"/>
    <property type="project" value="GO_Central"/>
</dbReference>
<evidence type="ECO:0000256" key="2">
    <source>
        <dbReference type="ARBA" id="ARBA00006850"/>
    </source>
</evidence>
<dbReference type="Gramene" id="TraesCS6B03G0270800.1">
    <property type="protein sequence ID" value="TraesCS6B03G0270800.1.CDS"/>
    <property type="gene ID" value="TraesCS6B03G0270800"/>
</dbReference>
<dbReference type="GO" id="GO:0005685">
    <property type="term" value="C:U1 snRNP"/>
    <property type="evidence" value="ECO:0000318"/>
    <property type="project" value="GO_Central"/>
</dbReference>
<evidence type="ECO:0000256" key="4">
    <source>
        <dbReference type="ARBA" id="ARBA00022728"/>
    </source>
</evidence>
<dbReference type="STRING" id="4565.A0A3B6PFR1"/>
<evidence type="ECO:0000256" key="7">
    <source>
        <dbReference type="ARBA" id="ARBA00023242"/>
    </source>
</evidence>
<dbReference type="OrthoDB" id="25620at2759"/>
<dbReference type="Proteomes" id="UP000019116">
    <property type="component" value="Chromosome 6B"/>
</dbReference>
<protein>
    <recommendedName>
        <fullName evidence="9">Sm protein E</fullName>
    </recommendedName>
</protein>
<comment type="subcellular location">
    <subcellularLocation>
        <location evidence="1">Nucleus</location>
    </subcellularLocation>
</comment>
<dbReference type="GO" id="GO:0003723">
    <property type="term" value="F:RNA binding"/>
    <property type="evidence" value="ECO:0007669"/>
    <property type="project" value="UniProtKB-KW"/>
</dbReference>
<evidence type="ECO:0000256" key="6">
    <source>
        <dbReference type="ARBA" id="ARBA00023187"/>
    </source>
</evidence>
<reference evidence="11" key="2">
    <citation type="submission" date="2018-10" db="UniProtKB">
        <authorList>
            <consortium name="EnsemblPlants"/>
        </authorList>
    </citation>
    <scope>IDENTIFICATION</scope>
</reference>
<accession>A0A3B6PFR1</accession>
<dbReference type="GO" id="GO:0046540">
    <property type="term" value="C:U4/U6 x U5 tri-snRNP complex"/>
    <property type="evidence" value="ECO:0000318"/>
    <property type="project" value="GO_Central"/>
</dbReference>
<dbReference type="SUPFAM" id="SSF50182">
    <property type="entry name" value="Sm-like ribonucleoproteins"/>
    <property type="match status" value="1"/>
</dbReference>
<dbReference type="GO" id="GO:0005686">
    <property type="term" value="C:U2 snRNP"/>
    <property type="evidence" value="ECO:0000318"/>
    <property type="project" value="GO_Central"/>
</dbReference>
<evidence type="ECO:0000313" key="11">
    <source>
        <dbReference type="EnsemblPlants" id="TraesCS6B02G111500.1"/>
    </source>
</evidence>
<dbReference type="InterPro" id="IPR010920">
    <property type="entry name" value="LSM_dom_sf"/>
</dbReference>
<comment type="similarity">
    <text evidence="2">Belongs to the snRNP Sm proteins family.</text>
</comment>
<evidence type="ECO:0000256" key="3">
    <source>
        <dbReference type="ARBA" id="ARBA00022664"/>
    </source>
</evidence>
<dbReference type="Gramene" id="TraesCS6B02G111500.1">
    <property type="protein sequence ID" value="TraesCS6B02G111500.1"/>
    <property type="gene ID" value="TraesCS6B02G111500"/>
</dbReference>
<dbReference type="InterPro" id="IPR027078">
    <property type="entry name" value="snRNP-E"/>
</dbReference>
<keyword evidence="6" id="KW-0508">mRNA splicing</keyword>